<keyword evidence="2" id="KW-1185">Reference proteome</keyword>
<dbReference type="Proteomes" id="UP000232227">
    <property type="component" value="Chromosome"/>
</dbReference>
<dbReference type="CDD" id="cd06664">
    <property type="entry name" value="IscU_like"/>
    <property type="match status" value="1"/>
</dbReference>
<dbReference type="InterPro" id="IPR002871">
    <property type="entry name" value="NIF_FeS_clus_asmbl_NifU_N"/>
</dbReference>
<dbReference type="Gene3D" id="3.90.1010.10">
    <property type="match status" value="1"/>
</dbReference>
<dbReference type="KEGG" id="mlac:CP520_01965"/>
<proteinExistence type="predicted"/>
<gene>
    <name evidence="1" type="ORF">CP520_01965</name>
</gene>
<reference evidence="1 2" key="1">
    <citation type="submission" date="2017-09" db="EMBL/GenBank/DDBJ databases">
        <title>SPAdes assembly of the Mesoplasma lactucae genome.</title>
        <authorList>
            <person name="Knight T.F."/>
            <person name="Rubinstein R."/>
            <person name="Citino T."/>
        </authorList>
    </citation>
    <scope>NUCLEOTIDE SEQUENCE [LARGE SCALE GENOMIC DNA]</scope>
    <source>
        <strain evidence="1 2">831-C4</strain>
    </source>
</reference>
<dbReference type="NCBIfam" id="TIGR01994">
    <property type="entry name" value="SUF_scaf_2"/>
    <property type="match status" value="1"/>
</dbReference>
<dbReference type="SUPFAM" id="SSF82649">
    <property type="entry name" value="SufE/NifU"/>
    <property type="match status" value="1"/>
</dbReference>
<name>A0A291IRV5_9MOLU</name>
<dbReference type="GO" id="GO:0051536">
    <property type="term" value="F:iron-sulfur cluster binding"/>
    <property type="evidence" value="ECO:0007669"/>
    <property type="project" value="InterPro"/>
</dbReference>
<evidence type="ECO:0000313" key="2">
    <source>
        <dbReference type="Proteomes" id="UP000232227"/>
    </source>
</evidence>
<sequence>MTRDMKHDRQLLMDHYTKPENKGFNPNQKGYQKRLKSDSCADELTIQILSHDNVIDEIKFEGSACVIATSSFDLLINLLKGKNYTEAMDLLTTYEDMIQTGNINEEKLQDLVIFSNVHKQKNRWKCAQLGANGVIEFINSENIEK</sequence>
<dbReference type="RefSeq" id="WP_096862801.1">
    <property type="nucleotide sequence ID" value="NZ_CP023668.1"/>
</dbReference>
<dbReference type="AlphaFoldDB" id="A0A291IRV5"/>
<organism evidence="1 2">
    <name type="scientific">Mesoplasma lactucae ATCC 49193</name>
    <dbReference type="NCBI Taxonomy" id="81460"/>
    <lineage>
        <taxon>Bacteria</taxon>
        <taxon>Bacillati</taxon>
        <taxon>Mycoplasmatota</taxon>
        <taxon>Mollicutes</taxon>
        <taxon>Entomoplasmatales</taxon>
        <taxon>Entomoplasmataceae</taxon>
        <taxon>Mesoplasma</taxon>
    </lineage>
</organism>
<dbReference type="OrthoDB" id="9804157at2"/>
<accession>A0A291IRV5</accession>
<dbReference type="GO" id="GO:0016226">
    <property type="term" value="P:iron-sulfur cluster assembly"/>
    <property type="evidence" value="ECO:0007669"/>
    <property type="project" value="InterPro"/>
</dbReference>
<dbReference type="EMBL" id="CP023668">
    <property type="protein sequence ID" value="ATG97513.1"/>
    <property type="molecule type" value="Genomic_DNA"/>
</dbReference>
<dbReference type="GO" id="GO:0005506">
    <property type="term" value="F:iron ion binding"/>
    <property type="evidence" value="ECO:0007669"/>
    <property type="project" value="InterPro"/>
</dbReference>
<dbReference type="Pfam" id="PF01592">
    <property type="entry name" value="NifU_N"/>
    <property type="match status" value="1"/>
</dbReference>
<protein>
    <submittedName>
        <fullName evidence="1">SUF system NifU family Fe-S cluster assembly protein</fullName>
    </submittedName>
</protein>
<evidence type="ECO:0000313" key="1">
    <source>
        <dbReference type="EMBL" id="ATG97513.1"/>
    </source>
</evidence>